<dbReference type="Gramene" id="mRNA:HanXRQr2_Chr10g0431281">
    <property type="protein sequence ID" value="CDS:HanXRQr2_Chr10g0431281.1"/>
    <property type="gene ID" value="HanXRQr2_Chr10g0431281"/>
</dbReference>
<reference evidence="1 3" key="1">
    <citation type="journal article" date="2017" name="Nature">
        <title>The sunflower genome provides insights into oil metabolism, flowering and Asterid evolution.</title>
        <authorList>
            <person name="Badouin H."/>
            <person name="Gouzy J."/>
            <person name="Grassa C.J."/>
            <person name="Murat F."/>
            <person name="Staton S.E."/>
            <person name="Cottret L."/>
            <person name="Lelandais-Briere C."/>
            <person name="Owens G.L."/>
            <person name="Carrere S."/>
            <person name="Mayjonade B."/>
            <person name="Legrand L."/>
            <person name="Gill N."/>
            <person name="Kane N.C."/>
            <person name="Bowers J.E."/>
            <person name="Hubner S."/>
            <person name="Bellec A."/>
            <person name="Berard A."/>
            <person name="Berges H."/>
            <person name="Blanchet N."/>
            <person name="Boniface M.C."/>
            <person name="Brunel D."/>
            <person name="Catrice O."/>
            <person name="Chaidir N."/>
            <person name="Claudel C."/>
            <person name="Donnadieu C."/>
            <person name="Faraut T."/>
            <person name="Fievet G."/>
            <person name="Helmstetter N."/>
            <person name="King M."/>
            <person name="Knapp S.J."/>
            <person name="Lai Z."/>
            <person name="Le Paslier M.C."/>
            <person name="Lippi Y."/>
            <person name="Lorenzon L."/>
            <person name="Mandel J.R."/>
            <person name="Marage G."/>
            <person name="Marchand G."/>
            <person name="Marquand E."/>
            <person name="Bret-Mestries E."/>
            <person name="Morien E."/>
            <person name="Nambeesan S."/>
            <person name="Nguyen T."/>
            <person name="Pegot-Espagnet P."/>
            <person name="Pouilly N."/>
            <person name="Raftis F."/>
            <person name="Sallet E."/>
            <person name="Schiex T."/>
            <person name="Thomas J."/>
            <person name="Vandecasteele C."/>
            <person name="Vares D."/>
            <person name="Vear F."/>
            <person name="Vautrin S."/>
            <person name="Crespi M."/>
            <person name="Mangin B."/>
            <person name="Burke J.M."/>
            <person name="Salse J."/>
            <person name="Munos S."/>
            <person name="Vincourt P."/>
            <person name="Rieseberg L.H."/>
            <person name="Langlade N.B."/>
        </authorList>
    </citation>
    <scope>NUCLEOTIDE SEQUENCE [LARGE SCALE GENOMIC DNA]</scope>
    <source>
        <strain evidence="3">cv. SF193</strain>
        <tissue evidence="1">Leaves</tissue>
    </source>
</reference>
<dbReference type="InParanoid" id="A0A251TKN5"/>
<organism evidence="2 3">
    <name type="scientific">Helianthus annuus</name>
    <name type="common">Common sunflower</name>
    <dbReference type="NCBI Taxonomy" id="4232"/>
    <lineage>
        <taxon>Eukaryota</taxon>
        <taxon>Viridiplantae</taxon>
        <taxon>Streptophyta</taxon>
        <taxon>Embryophyta</taxon>
        <taxon>Tracheophyta</taxon>
        <taxon>Spermatophyta</taxon>
        <taxon>Magnoliopsida</taxon>
        <taxon>eudicotyledons</taxon>
        <taxon>Gunneridae</taxon>
        <taxon>Pentapetalae</taxon>
        <taxon>asterids</taxon>
        <taxon>campanulids</taxon>
        <taxon>Asterales</taxon>
        <taxon>Asteraceae</taxon>
        <taxon>Asteroideae</taxon>
        <taxon>Heliantheae alliance</taxon>
        <taxon>Heliantheae</taxon>
        <taxon>Helianthus</taxon>
    </lineage>
</organism>
<evidence type="ECO:0000313" key="1">
    <source>
        <dbReference type="EMBL" id="KAF5785670.1"/>
    </source>
</evidence>
<proteinExistence type="predicted"/>
<accession>A0A251TKN5</accession>
<reference evidence="1" key="3">
    <citation type="submission" date="2020-06" db="EMBL/GenBank/DDBJ databases">
        <title>Helianthus annuus Genome sequencing and assembly Release 2.</title>
        <authorList>
            <person name="Gouzy J."/>
            <person name="Langlade N."/>
            <person name="Munos S."/>
        </authorList>
    </citation>
    <scope>NUCLEOTIDE SEQUENCE</scope>
    <source>
        <tissue evidence="1">Leaves</tissue>
    </source>
</reference>
<dbReference type="EMBL" id="CM007899">
    <property type="protein sequence ID" value="OTG11688.1"/>
    <property type="molecule type" value="Genomic_DNA"/>
</dbReference>
<protein>
    <submittedName>
        <fullName evidence="2">Uncharacterized protein</fullName>
    </submittedName>
</protein>
<dbReference type="Proteomes" id="UP000215914">
    <property type="component" value="Chromosome 10"/>
</dbReference>
<reference evidence="2" key="2">
    <citation type="submission" date="2017-02" db="EMBL/GenBank/DDBJ databases">
        <title>Sunflower complete genome.</title>
        <authorList>
            <person name="Langlade N."/>
            <person name="Munos S."/>
        </authorList>
    </citation>
    <scope>NUCLEOTIDE SEQUENCE [LARGE SCALE GENOMIC DNA]</scope>
    <source>
        <tissue evidence="2">Leaves</tissue>
    </source>
</reference>
<dbReference type="EMBL" id="MNCJ02000325">
    <property type="protein sequence ID" value="KAF5785670.1"/>
    <property type="molecule type" value="Genomic_DNA"/>
</dbReference>
<keyword evidence="3" id="KW-1185">Reference proteome</keyword>
<dbReference type="AlphaFoldDB" id="A0A251TKN5"/>
<evidence type="ECO:0000313" key="2">
    <source>
        <dbReference type="EMBL" id="OTG11688.1"/>
    </source>
</evidence>
<gene>
    <name evidence="2" type="ORF">HannXRQ_Chr10g0301521</name>
    <name evidence="1" type="ORF">HanXRQr2_Chr10g0431281</name>
</gene>
<evidence type="ECO:0000313" key="3">
    <source>
        <dbReference type="Proteomes" id="UP000215914"/>
    </source>
</evidence>
<name>A0A251TKN5_HELAN</name>
<sequence length="72" mass="8531">MIIIICNLLAYVQPEKKVMYFKFDQQGKHHKLSSRLLLYDKLTVIPQHSLHTNNLFRMTIRCAGSITWVRKT</sequence>